<evidence type="ECO:0000256" key="1">
    <source>
        <dbReference type="SAM" id="Phobius"/>
    </source>
</evidence>
<gene>
    <name evidence="3" type="ORF">CR513_42827</name>
</gene>
<evidence type="ECO:0000259" key="2">
    <source>
        <dbReference type="Pfam" id="PF04195"/>
    </source>
</evidence>
<evidence type="ECO:0000313" key="3">
    <source>
        <dbReference type="EMBL" id="RDX77098.1"/>
    </source>
</evidence>
<feature type="transmembrane region" description="Helical" evidence="1">
    <location>
        <begin position="122"/>
        <end position="150"/>
    </location>
</feature>
<protein>
    <recommendedName>
        <fullName evidence="2">Transposase (putative) gypsy type domain-containing protein</fullName>
    </recommendedName>
</protein>
<dbReference type="Proteomes" id="UP000257109">
    <property type="component" value="Unassembled WGS sequence"/>
</dbReference>
<keyword evidence="4" id="KW-1185">Reference proteome</keyword>
<dbReference type="EMBL" id="QJKJ01009278">
    <property type="protein sequence ID" value="RDX77098.1"/>
    <property type="molecule type" value="Genomic_DNA"/>
</dbReference>
<reference evidence="3" key="1">
    <citation type="submission" date="2018-05" db="EMBL/GenBank/DDBJ databases">
        <title>Draft genome of Mucuna pruriens seed.</title>
        <authorList>
            <person name="Nnadi N.E."/>
            <person name="Vos R."/>
            <person name="Hasami M.H."/>
            <person name="Devisetty U.K."/>
            <person name="Aguiy J.C."/>
        </authorList>
    </citation>
    <scope>NUCLEOTIDE SEQUENCE [LARGE SCALE GENOMIC DNA]</scope>
    <source>
        <strain evidence="3">JCA_2017</strain>
    </source>
</reference>
<accession>A0A371FFK4</accession>
<feature type="transmembrane region" description="Helical" evidence="1">
    <location>
        <begin position="88"/>
        <end position="110"/>
    </location>
</feature>
<keyword evidence="1" id="KW-0472">Membrane</keyword>
<name>A0A371FFK4_MUCPR</name>
<feature type="transmembrane region" description="Helical" evidence="1">
    <location>
        <begin position="171"/>
        <end position="190"/>
    </location>
</feature>
<keyword evidence="1" id="KW-1133">Transmembrane helix</keyword>
<feature type="non-terminal residue" evidence="3">
    <location>
        <position position="1"/>
    </location>
</feature>
<organism evidence="3 4">
    <name type="scientific">Mucuna pruriens</name>
    <name type="common">Velvet bean</name>
    <name type="synonym">Dolichos pruriens</name>
    <dbReference type="NCBI Taxonomy" id="157652"/>
    <lineage>
        <taxon>Eukaryota</taxon>
        <taxon>Viridiplantae</taxon>
        <taxon>Streptophyta</taxon>
        <taxon>Embryophyta</taxon>
        <taxon>Tracheophyta</taxon>
        <taxon>Spermatophyta</taxon>
        <taxon>Magnoliopsida</taxon>
        <taxon>eudicotyledons</taxon>
        <taxon>Gunneridae</taxon>
        <taxon>Pentapetalae</taxon>
        <taxon>rosids</taxon>
        <taxon>fabids</taxon>
        <taxon>Fabales</taxon>
        <taxon>Fabaceae</taxon>
        <taxon>Papilionoideae</taxon>
        <taxon>50 kb inversion clade</taxon>
        <taxon>NPAAA clade</taxon>
        <taxon>indigoferoid/millettioid clade</taxon>
        <taxon>Phaseoleae</taxon>
        <taxon>Mucuna</taxon>
    </lineage>
</organism>
<dbReference type="OrthoDB" id="1321796at2759"/>
<dbReference type="Pfam" id="PF04195">
    <property type="entry name" value="Transposase_28"/>
    <property type="match status" value="1"/>
</dbReference>
<feature type="domain" description="Transposase (putative) gypsy type" evidence="2">
    <location>
        <begin position="286"/>
        <end position="338"/>
    </location>
</feature>
<comment type="caution">
    <text evidence="3">The sequence shown here is derived from an EMBL/GenBank/DDBJ whole genome shotgun (WGS) entry which is preliminary data.</text>
</comment>
<dbReference type="AlphaFoldDB" id="A0A371FFK4"/>
<dbReference type="InterPro" id="IPR007321">
    <property type="entry name" value="Transposase_28"/>
</dbReference>
<proteinExistence type="predicted"/>
<evidence type="ECO:0000313" key="4">
    <source>
        <dbReference type="Proteomes" id="UP000257109"/>
    </source>
</evidence>
<keyword evidence="1" id="KW-0812">Transmembrane</keyword>
<sequence>MIVLVLDYMSLIGPLDRPNYGEAWAIWPTGTQPLKLLTVGEGLNFSFFSMSVGHASRPSSQSTMSAPVPNWPPLAVSHGLNGATVNHCLVFSLSIHVIWPFSFFFQISLFPLHTFELLSHPLLFGFSYVFFTSSVASYVFITSAAYSFLLSTSQLLLMAKRRGCFSFRGEIFFLFPLLFGLSLLVDPRILVVGSLSNESSGSSNPCDMVANNSSTQGNEPQRYATLVAKEDFPFKVLLREAEESDSSGGLPSWIDPSVVKVYSTYTYPESLVGMADAICRFGLWSVELGIKLPFTDFERAVLQVLNIAPTQLHPNSWAFVQVFELLRKDMVKEPSLNVEKVSWTSLSSRPRRRLKKPLYESYKFFKDHFFRVAPDSSRPSLLFEKSGNPLFPLYWTDQPAVPITVDRVDLEDWEKDFSAKELMALKKRDSRSPTAIVAGAIVKAIPLVAAWLEPSQLTKEKALPPPVVALDSLNGSLRRADVDVGGSIAKRLAKEGALESQ</sequence>